<dbReference type="Proteomes" id="UP000189310">
    <property type="component" value="Unassembled WGS sequence"/>
</dbReference>
<proteinExistence type="predicted"/>
<organism evidence="1 2">
    <name type="scientific">Pseudomonas oryzihabitans</name>
    <dbReference type="NCBI Taxonomy" id="47885"/>
    <lineage>
        <taxon>Bacteria</taxon>
        <taxon>Pseudomonadati</taxon>
        <taxon>Pseudomonadota</taxon>
        <taxon>Gammaproteobacteria</taxon>
        <taxon>Pseudomonadales</taxon>
        <taxon>Pseudomonadaceae</taxon>
        <taxon>Pseudomonas</taxon>
    </lineage>
</organism>
<gene>
    <name evidence="1" type="ORF">BVL52_08710</name>
</gene>
<name>A0ABX3IV62_9PSED</name>
<reference evidence="1 2" key="1">
    <citation type="submission" date="2017-01" db="EMBL/GenBank/DDBJ databases">
        <title>Pseudomonas psychrotolerans genome sequencing and assembly.</title>
        <authorList>
            <person name="Vyas B."/>
            <person name="Mayilraj S."/>
        </authorList>
    </citation>
    <scope>NUCLEOTIDE SEQUENCE [LARGE SCALE GENOMIC DNA]</scope>
    <source>
        <strain evidence="1 2">SDS18</strain>
    </source>
</reference>
<evidence type="ECO:0000313" key="2">
    <source>
        <dbReference type="Proteomes" id="UP000189310"/>
    </source>
</evidence>
<keyword evidence="2" id="KW-1185">Reference proteome</keyword>
<evidence type="ECO:0008006" key="3">
    <source>
        <dbReference type="Google" id="ProtNLM"/>
    </source>
</evidence>
<dbReference type="EMBL" id="MTLN01000004">
    <property type="protein sequence ID" value="ONN71714.1"/>
    <property type="molecule type" value="Genomic_DNA"/>
</dbReference>
<protein>
    <recommendedName>
        <fullName evidence="3">Zinc ribbon domain-containing protein</fullName>
    </recommendedName>
</protein>
<comment type="caution">
    <text evidence="1">The sequence shown here is derived from an EMBL/GenBank/DDBJ whole genome shotgun (WGS) entry which is preliminary data.</text>
</comment>
<accession>A0ABX3IV62</accession>
<sequence>MSHVYPTPQKCPQCGFHGYARGENFCPKCMDAFLKTHVPKTVADPGAKPFDPNGDDVFSCNPISK</sequence>
<evidence type="ECO:0000313" key="1">
    <source>
        <dbReference type="EMBL" id="ONN71714.1"/>
    </source>
</evidence>